<dbReference type="Pfam" id="PF00856">
    <property type="entry name" value="SET"/>
    <property type="match status" value="1"/>
</dbReference>
<accession>A0A642UNC1</accession>
<dbReference type="GO" id="GO:0005634">
    <property type="term" value="C:nucleus"/>
    <property type="evidence" value="ECO:0007669"/>
    <property type="project" value="TreeGrafter"/>
</dbReference>
<sequence>MDNTRVVCSAGLRGLAVKEDVKAGIEVALGSDGRCLVCLKKADGSQCFGCGMHVHEACKERHKYCVPLLELDSDLVDATTAQLCGVVVLMAENGEYDDLDYYAHSVDEARYPELLRVAATIKYNTGTTWSQESVARVVAMVLANFYMCYEYGTMETLGVGLHRKVNLLNHACTANAFLMVSPETGELVIKALRDMSSAEQITLSYVGCGFDRYERQKRLREDHYFLCNCVLCRDQRPERIACWMCLSCGKFTPRECICPTTTDYPHLASYLAKVEATFLCDNNQQNSRLLLKLTQKLLGDGRIPPLHPVLQRLLLYCMEQLEGLEERFSVLFIYLTEAILWLEPDTPLRPLMFKYSLDLLHLGELILTHDNTSHPRYLKTIENVCSYIAHHIVLKMGSLITDSKYTRTCLARLKTIHPDPSPEKIDVAFTTLYTYFTVIITTVDNNRPESGLSLYNWLETNKKALSN</sequence>
<dbReference type="Proteomes" id="UP000761534">
    <property type="component" value="Unassembled WGS sequence"/>
</dbReference>
<dbReference type="InterPro" id="IPR050869">
    <property type="entry name" value="H3K4_H4K5_MeTrfase"/>
</dbReference>
<reference evidence="2" key="1">
    <citation type="journal article" date="2019" name="G3 (Bethesda)">
        <title>Genome Assemblies of Two Rare Opportunistic Yeast Pathogens: Diutina rugosa (syn. Candida rugosa) and Trichomonascus ciferrii (syn. Candida ciferrii).</title>
        <authorList>
            <person name="Mixao V."/>
            <person name="Saus E."/>
            <person name="Hansen A.P."/>
            <person name="Lass-Florl C."/>
            <person name="Gabaldon T."/>
        </authorList>
    </citation>
    <scope>NUCLEOTIDE SEQUENCE</scope>
    <source>
        <strain evidence="2">CBS 4856</strain>
    </source>
</reference>
<comment type="caution">
    <text evidence="2">The sequence shown here is derived from an EMBL/GenBank/DDBJ whole genome shotgun (WGS) entry which is preliminary data.</text>
</comment>
<gene>
    <name evidence="2" type="ORF">TRICI_005913</name>
</gene>
<dbReference type="PROSITE" id="PS50280">
    <property type="entry name" value="SET"/>
    <property type="match status" value="1"/>
</dbReference>
<dbReference type="Gene3D" id="2.170.270.10">
    <property type="entry name" value="SET domain"/>
    <property type="match status" value="1"/>
</dbReference>
<dbReference type="Gene3D" id="6.10.140.2220">
    <property type="match status" value="1"/>
</dbReference>
<organism evidence="2 3">
    <name type="scientific">Trichomonascus ciferrii</name>
    <dbReference type="NCBI Taxonomy" id="44093"/>
    <lineage>
        <taxon>Eukaryota</taxon>
        <taxon>Fungi</taxon>
        <taxon>Dikarya</taxon>
        <taxon>Ascomycota</taxon>
        <taxon>Saccharomycotina</taxon>
        <taxon>Dipodascomycetes</taxon>
        <taxon>Dipodascales</taxon>
        <taxon>Trichomonascaceae</taxon>
        <taxon>Trichomonascus</taxon>
        <taxon>Trichomonascus ciferrii complex</taxon>
    </lineage>
</organism>
<dbReference type="CDD" id="cd20071">
    <property type="entry name" value="SET_SMYD"/>
    <property type="match status" value="1"/>
</dbReference>
<dbReference type="InterPro" id="IPR001214">
    <property type="entry name" value="SET_dom"/>
</dbReference>
<dbReference type="PANTHER" id="PTHR12197:SF251">
    <property type="entry name" value="EG:BACR7C10.4 PROTEIN"/>
    <property type="match status" value="1"/>
</dbReference>
<dbReference type="InterPro" id="IPR046341">
    <property type="entry name" value="SET_dom_sf"/>
</dbReference>
<keyword evidence="3" id="KW-1185">Reference proteome</keyword>
<dbReference type="SUPFAM" id="SSF82199">
    <property type="entry name" value="SET domain"/>
    <property type="match status" value="1"/>
</dbReference>
<dbReference type="AlphaFoldDB" id="A0A642UNC1"/>
<evidence type="ECO:0000313" key="2">
    <source>
        <dbReference type="EMBL" id="KAA8902254.1"/>
    </source>
</evidence>
<dbReference type="EMBL" id="SWFS01000469">
    <property type="protein sequence ID" value="KAA8902254.1"/>
    <property type="molecule type" value="Genomic_DNA"/>
</dbReference>
<proteinExistence type="predicted"/>
<dbReference type="VEuPathDB" id="FungiDB:TRICI_005913"/>
<protein>
    <recommendedName>
        <fullName evidence="1">SET domain-containing protein</fullName>
    </recommendedName>
</protein>
<feature type="domain" description="SET" evidence="1">
    <location>
        <begin position="1"/>
        <end position="206"/>
    </location>
</feature>
<evidence type="ECO:0000259" key="1">
    <source>
        <dbReference type="PROSITE" id="PS50280"/>
    </source>
</evidence>
<name>A0A642UNC1_9ASCO</name>
<dbReference type="OrthoDB" id="5945798at2759"/>
<evidence type="ECO:0000313" key="3">
    <source>
        <dbReference type="Proteomes" id="UP000761534"/>
    </source>
</evidence>
<dbReference type="PANTHER" id="PTHR12197">
    <property type="entry name" value="HISTONE-LYSINE N-METHYLTRANSFERASE SMYD"/>
    <property type="match status" value="1"/>
</dbReference>
<dbReference type="Gene3D" id="1.10.220.160">
    <property type="match status" value="1"/>
</dbReference>